<sequence length="260" mass="29032">MPAGRKEDPADALYDARREDAEAVAREPQTRQDRRIRIQGRASAALPRDARGTSIADEEETIRSGQGLALHFRGRHGGPSRLRTASAGAATDEARLGIEIERKFLVTSGDWRGQTLGCHHIKDYLVARFDTGKARIRVFDDQATLTIKGNRTGVSRSEFHFDLSRDQARDMIAEFSTAPILEKRRHDIQFSGLLWQVDEYLGALSGLVTCDVELPHEHHDFSRPLWAGRDITHDSRYSSAQLARAMHADGFVLADFLTSG</sequence>
<comment type="caution">
    <text evidence="3">The sequence shown here is derived from an EMBL/GenBank/DDBJ whole genome shotgun (WGS) entry which is preliminary data.</text>
</comment>
<dbReference type="PANTHER" id="PTHR40114">
    <property type="entry name" value="SLR0698 PROTEIN"/>
    <property type="match status" value="1"/>
</dbReference>
<dbReference type="InterPro" id="IPR023577">
    <property type="entry name" value="CYTH_domain"/>
</dbReference>
<feature type="region of interest" description="Disordered" evidence="1">
    <location>
        <begin position="1"/>
        <end position="34"/>
    </location>
</feature>
<proteinExistence type="predicted"/>
<dbReference type="Pfam" id="PF01928">
    <property type="entry name" value="CYTH"/>
    <property type="match status" value="1"/>
</dbReference>
<evidence type="ECO:0000313" key="3">
    <source>
        <dbReference type="EMBL" id="TJZ91245.1"/>
    </source>
</evidence>
<dbReference type="PANTHER" id="PTHR40114:SF1">
    <property type="entry name" value="SLR0698 PROTEIN"/>
    <property type="match status" value="1"/>
</dbReference>
<dbReference type="Gene3D" id="2.40.320.10">
    <property type="entry name" value="Hypothetical Protein Pfu-838710-001"/>
    <property type="match status" value="1"/>
</dbReference>
<accession>A0A4U0R8B2</accession>
<evidence type="ECO:0000256" key="1">
    <source>
        <dbReference type="SAM" id="MobiDB-lite"/>
    </source>
</evidence>
<name>A0A4U0R8B2_9RHOB</name>
<dbReference type="CDD" id="cd07891">
    <property type="entry name" value="CYTH-like_CthTTM-like_1"/>
    <property type="match status" value="1"/>
</dbReference>
<dbReference type="Proteomes" id="UP000309747">
    <property type="component" value="Unassembled WGS sequence"/>
</dbReference>
<keyword evidence="4" id="KW-1185">Reference proteome</keyword>
<feature type="domain" description="CYTH" evidence="2">
    <location>
        <begin position="97"/>
        <end position="243"/>
    </location>
</feature>
<dbReference type="InterPro" id="IPR012042">
    <property type="entry name" value="NeuTTM/CthTTM-like"/>
</dbReference>
<reference evidence="3 4" key="1">
    <citation type="submission" date="2019-04" db="EMBL/GenBank/DDBJ databases">
        <authorList>
            <person name="Li J."/>
        </authorList>
    </citation>
    <scope>NUCLEOTIDE SEQUENCE [LARGE SCALE GENOMIC DNA]</scope>
    <source>
        <strain evidence="3 4">KCTC 42687</strain>
    </source>
</reference>
<evidence type="ECO:0000259" key="2">
    <source>
        <dbReference type="SMART" id="SM01118"/>
    </source>
</evidence>
<dbReference type="InterPro" id="IPR033469">
    <property type="entry name" value="CYTH-like_dom_sf"/>
</dbReference>
<dbReference type="SUPFAM" id="SSF55154">
    <property type="entry name" value="CYTH-like phosphatases"/>
    <property type="match status" value="1"/>
</dbReference>
<evidence type="ECO:0000313" key="4">
    <source>
        <dbReference type="Proteomes" id="UP000309747"/>
    </source>
</evidence>
<dbReference type="AlphaFoldDB" id="A0A4U0R8B2"/>
<dbReference type="OrthoDB" id="9805588at2"/>
<protein>
    <submittedName>
        <fullName evidence="3">CYTH domain-containing protein</fullName>
    </submittedName>
</protein>
<dbReference type="EMBL" id="SUNI01000011">
    <property type="protein sequence ID" value="TJZ91245.1"/>
    <property type="molecule type" value="Genomic_DNA"/>
</dbReference>
<gene>
    <name evidence="3" type="ORF">FA743_12015</name>
</gene>
<organism evidence="3 4">
    <name type="scientific">Paracoccus gahaiensis</name>
    <dbReference type="NCBI Taxonomy" id="1706839"/>
    <lineage>
        <taxon>Bacteria</taxon>
        <taxon>Pseudomonadati</taxon>
        <taxon>Pseudomonadota</taxon>
        <taxon>Alphaproteobacteria</taxon>
        <taxon>Rhodobacterales</taxon>
        <taxon>Paracoccaceae</taxon>
        <taxon>Paracoccus</taxon>
    </lineage>
</organism>
<dbReference type="SMART" id="SM01118">
    <property type="entry name" value="CYTH"/>
    <property type="match status" value="1"/>
</dbReference>